<name>A0A506UD68_9HYPH</name>
<sequence>MEPMPESMTKAAFAALIAVSPGRVSQYLSAGQIHGDAIEGEGRFARIRPGRAIAQLGLSIDPAQGFGANGKAATATVRKQADFPRAEARPGGAGQLPLRPPSPEEDLAELLARERLQQQKYKTAQMARQEREEAGIYVRTEDAKRETGRGISEAFKVMEQGLPDLATALSEEFGLPQRDLQKALTRKWRSIRQAAAEAFRAIRDKTPETLEAPDDEDMPDHDDPVQPAAADL</sequence>
<feature type="compositionally biased region" description="Acidic residues" evidence="1">
    <location>
        <begin position="211"/>
        <end position="220"/>
    </location>
</feature>
<dbReference type="AlphaFoldDB" id="A0A506UD68"/>
<accession>A0A506UD68</accession>
<feature type="region of interest" description="Disordered" evidence="1">
    <location>
        <begin position="68"/>
        <end position="103"/>
    </location>
</feature>
<proteinExistence type="predicted"/>
<comment type="caution">
    <text evidence="2">The sequence shown here is derived from an EMBL/GenBank/DDBJ whole genome shotgun (WGS) entry which is preliminary data.</text>
</comment>
<protein>
    <submittedName>
        <fullName evidence="2">Uncharacterized protein</fullName>
    </submittedName>
</protein>
<reference evidence="2 3" key="1">
    <citation type="submission" date="2019-06" db="EMBL/GenBank/DDBJ databases">
        <authorList>
            <person name="Li M."/>
        </authorList>
    </citation>
    <scope>NUCLEOTIDE SEQUENCE [LARGE SCALE GENOMIC DNA]</scope>
    <source>
        <strain evidence="2 3">BGMRC2036</strain>
    </source>
</reference>
<evidence type="ECO:0000313" key="3">
    <source>
        <dbReference type="Proteomes" id="UP000318801"/>
    </source>
</evidence>
<feature type="compositionally biased region" description="Basic and acidic residues" evidence="1">
    <location>
        <begin position="79"/>
        <end position="88"/>
    </location>
</feature>
<feature type="region of interest" description="Disordered" evidence="1">
    <location>
        <begin position="200"/>
        <end position="232"/>
    </location>
</feature>
<evidence type="ECO:0000256" key="1">
    <source>
        <dbReference type="SAM" id="MobiDB-lite"/>
    </source>
</evidence>
<dbReference type="Proteomes" id="UP000318801">
    <property type="component" value="Unassembled WGS sequence"/>
</dbReference>
<dbReference type="OrthoDB" id="7852579at2"/>
<organism evidence="2 3">
    <name type="scientific">Martelella alba</name>
    <dbReference type="NCBI Taxonomy" id="2590451"/>
    <lineage>
        <taxon>Bacteria</taxon>
        <taxon>Pseudomonadati</taxon>
        <taxon>Pseudomonadota</taxon>
        <taxon>Alphaproteobacteria</taxon>
        <taxon>Hyphomicrobiales</taxon>
        <taxon>Aurantimonadaceae</taxon>
        <taxon>Martelella</taxon>
    </lineage>
</organism>
<dbReference type="RefSeq" id="WP_141149410.1">
    <property type="nucleotide sequence ID" value="NZ_VHLG01000008.1"/>
</dbReference>
<keyword evidence="3" id="KW-1185">Reference proteome</keyword>
<gene>
    <name evidence="2" type="ORF">FJU08_12785</name>
</gene>
<dbReference type="EMBL" id="VHLG01000008">
    <property type="protein sequence ID" value="TPW29687.1"/>
    <property type="molecule type" value="Genomic_DNA"/>
</dbReference>
<evidence type="ECO:0000313" key="2">
    <source>
        <dbReference type="EMBL" id="TPW29687.1"/>
    </source>
</evidence>